<dbReference type="Pfam" id="PF07690">
    <property type="entry name" value="MFS_1"/>
    <property type="match status" value="1"/>
</dbReference>
<feature type="transmembrane region" description="Helical" evidence="7">
    <location>
        <begin position="328"/>
        <end position="355"/>
    </location>
</feature>
<evidence type="ECO:0000256" key="4">
    <source>
        <dbReference type="ARBA" id="ARBA00022692"/>
    </source>
</evidence>
<feature type="transmembrane region" description="Helical" evidence="7">
    <location>
        <begin position="102"/>
        <end position="123"/>
    </location>
</feature>
<keyword evidence="2" id="KW-0813">Transport</keyword>
<reference evidence="9 10" key="1">
    <citation type="journal article" date="2015" name="Genome Announc.">
        <title>Expanding the biotechnology potential of lactobacilli through comparative genomics of 213 strains and associated genera.</title>
        <authorList>
            <person name="Sun Z."/>
            <person name="Harris H.M."/>
            <person name="McCann A."/>
            <person name="Guo C."/>
            <person name="Argimon S."/>
            <person name="Zhang W."/>
            <person name="Yang X."/>
            <person name="Jeffery I.B."/>
            <person name="Cooney J.C."/>
            <person name="Kagawa T.F."/>
            <person name="Liu W."/>
            <person name="Song Y."/>
            <person name="Salvetti E."/>
            <person name="Wrobel A."/>
            <person name="Rasinkangas P."/>
            <person name="Parkhill J."/>
            <person name="Rea M.C."/>
            <person name="O'Sullivan O."/>
            <person name="Ritari J."/>
            <person name="Douillard F.P."/>
            <person name="Paul Ross R."/>
            <person name="Yang R."/>
            <person name="Briner A.E."/>
            <person name="Felis G.E."/>
            <person name="de Vos W.M."/>
            <person name="Barrangou R."/>
            <person name="Klaenhammer T.R."/>
            <person name="Caufield P.W."/>
            <person name="Cui Y."/>
            <person name="Zhang H."/>
            <person name="O'Toole P.W."/>
        </authorList>
    </citation>
    <scope>NUCLEOTIDE SEQUENCE [LARGE SCALE GENOMIC DNA]</scope>
    <source>
        <strain evidence="9 10">DSM 5707</strain>
    </source>
</reference>
<feature type="transmembrane region" description="Helical" evidence="7">
    <location>
        <begin position="237"/>
        <end position="257"/>
    </location>
</feature>
<dbReference type="SUPFAM" id="SSF103473">
    <property type="entry name" value="MFS general substrate transporter"/>
    <property type="match status" value="1"/>
</dbReference>
<dbReference type="Proteomes" id="UP000051957">
    <property type="component" value="Unassembled WGS sequence"/>
</dbReference>
<evidence type="ECO:0000256" key="6">
    <source>
        <dbReference type="ARBA" id="ARBA00023136"/>
    </source>
</evidence>
<keyword evidence="5 7" id="KW-1133">Transmembrane helix</keyword>
<feature type="transmembrane region" description="Helical" evidence="7">
    <location>
        <begin position="130"/>
        <end position="153"/>
    </location>
</feature>
<sequence>MKTFKFQSFVLVLIAFILGFSEFLIVGILDDLGTQFNVPVATVGYLVTIFAMVYAVSTPLITIMIGKYNLFWDLMVMMAIFTFGNILSFVATNFVFLAISRVVTAMVAGVSISLGLTFAGYIAPMSKRGWLLSWVFSGFSIASVVGVPLGTWISTQFGWRISFLTVIVISIMTMGLVFFSLPRDFKQKESTISGQLALLKDHKIQVGMLLPMFNLAAIYVFYTYLRPIITNQLHFSVQMLTILLGVFGISNIIGNRVSGLISEGPGLRAMPFVYISQLILMALMPLVFHYSWLGAVLLFLVIFTMPLINSPIQLFFLSIAEKKYPQSIVLASSLNSIFSNFGIALGSATGGIIVSHLSLNGVGPGGAVYALVSLGLVLWLNHMTQKGLSSDQNSL</sequence>
<dbReference type="PANTHER" id="PTHR43124:SF3">
    <property type="entry name" value="CHLORAMPHENICOL EFFLUX PUMP RV0191"/>
    <property type="match status" value="1"/>
</dbReference>
<evidence type="ECO:0000256" key="7">
    <source>
        <dbReference type="SAM" id="Phobius"/>
    </source>
</evidence>
<evidence type="ECO:0000256" key="3">
    <source>
        <dbReference type="ARBA" id="ARBA00022475"/>
    </source>
</evidence>
<dbReference type="PANTHER" id="PTHR43124">
    <property type="entry name" value="PURINE EFFLUX PUMP PBUE"/>
    <property type="match status" value="1"/>
</dbReference>
<dbReference type="InterPro" id="IPR020846">
    <property type="entry name" value="MFS_dom"/>
</dbReference>
<dbReference type="EMBL" id="AZGK01000006">
    <property type="protein sequence ID" value="KRM46451.1"/>
    <property type="molecule type" value="Genomic_DNA"/>
</dbReference>
<dbReference type="AlphaFoldDB" id="A0A0R1Z5Y4"/>
<dbReference type="PATRIC" id="fig|1423784.4.peg.2069"/>
<protein>
    <submittedName>
        <fullName evidence="9">Major facilitator superfamily protein</fullName>
    </submittedName>
</protein>
<gene>
    <name evidence="9" type="ORF">FC51_GL002027</name>
</gene>
<accession>A0A0R1Z5Y4</accession>
<keyword evidence="6 7" id="KW-0472">Membrane</keyword>
<evidence type="ECO:0000256" key="5">
    <source>
        <dbReference type="ARBA" id="ARBA00022989"/>
    </source>
</evidence>
<keyword evidence="4 7" id="KW-0812">Transmembrane</keyword>
<dbReference type="PROSITE" id="PS50850">
    <property type="entry name" value="MFS"/>
    <property type="match status" value="1"/>
</dbReference>
<evidence type="ECO:0000313" key="9">
    <source>
        <dbReference type="EMBL" id="KRM46451.1"/>
    </source>
</evidence>
<comment type="subcellular location">
    <subcellularLocation>
        <location evidence="1">Cell membrane</location>
        <topology evidence="1">Multi-pass membrane protein</topology>
    </subcellularLocation>
</comment>
<feature type="transmembrane region" description="Helical" evidence="7">
    <location>
        <begin position="269"/>
        <end position="288"/>
    </location>
</feature>
<feature type="domain" description="Major facilitator superfamily (MFS) profile" evidence="8">
    <location>
        <begin position="7"/>
        <end position="385"/>
    </location>
</feature>
<feature type="transmembrane region" description="Helical" evidence="7">
    <location>
        <begin position="294"/>
        <end position="316"/>
    </location>
</feature>
<comment type="caution">
    <text evidence="9">The sequence shown here is derived from an EMBL/GenBank/DDBJ whole genome shotgun (WGS) entry which is preliminary data.</text>
</comment>
<feature type="transmembrane region" description="Helical" evidence="7">
    <location>
        <begin position="41"/>
        <end position="63"/>
    </location>
</feature>
<feature type="transmembrane region" description="Helical" evidence="7">
    <location>
        <begin position="361"/>
        <end position="380"/>
    </location>
</feature>
<dbReference type="RefSeq" id="WP_057910766.1">
    <property type="nucleotide sequence ID" value="NZ_AZGK01000006.1"/>
</dbReference>
<dbReference type="Gene3D" id="1.20.1250.20">
    <property type="entry name" value="MFS general substrate transporter like domains"/>
    <property type="match status" value="1"/>
</dbReference>
<evidence type="ECO:0000313" key="10">
    <source>
        <dbReference type="Proteomes" id="UP000051957"/>
    </source>
</evidence>
<name>A0A0R1Z5Y4_9LACO</name>
<feature type="transmembrane region" description="Helical" evidence="7">
    <location>
        <begin position="159"/>
        <end position="181"/>
    </location>
</feature>
<dbReference type="InterPro" id="IPR011701">
    <property type="entry name" value="MFS"/>
</dbReference>
<dbReference type="GeneID" id="69802121"/>
<dbReference type="GO" id="GO:0022857">
    <property type="term" value="F:transmembrane transporter activity"/>
    <property type="evidence" value="ECO:0007669"/>
    <property type="project" value="InterPro"/>
</dbReference>
<dbReference type="GO" id="GO:0005886">
    <property type="term" value="C:plasma membrane"/>
    <property type="evidence" value="ECO:0007669"/>
    <property type="project" value="UniProtKB-SubCell"/>
</dbReference>
<proteinExistence type="predicted"/>
<feature type="transmembrane region" description="Helical" evidence="7">
    <location>
        <begin position="70"/>
        <end position="96"/>
    </location>
</feature>
<dbReference type="InterPro" id="IPR050189">
    <property type="entry name" value="MFS_Efflux_Transporters"/>
</dbReference>
<dbReference type="InterPro" id="IPR036259">
    <property type="entry name" value="MFS_trans_sf"/>
</dbReference>
<evidence type="ECO:0000256" key="2">
    <source>
        <dbReference type="ARBA" id="ARBA00022448"/>
    </source>
</evidence>
<feature type="transmembrane region" description="Helical" evidence="7">
    <location>
        <begin position="206"/>
        <end position="225"/>
    </location>
</feature>
<feature type="transmembrane region" description="Helical" evidence="7">
    <location>
        <begin position="9"/>
        <end position="29"/>
    </location>
</feature>
<evidence type="ECO:0000259" key="8">
    <source>
        <dbReference type="PROSITE" id="PS50850"/>
    </source>
</evidence>
<organism evidence="9 10">
    <name type="scientific">Lentilactobacillus parabuchneri DSM 5707 = NBRC 107865</name>
    <dbReference type="NCBI Taxonomy" id="1423784"/>
    <lineage>
        <taxon>Bacteria</taxon>
        <taxon>Bacillati</taxon>
        <taxon>Bacillota</taxon>
        <taxon>Bacilli</taxon>
        <taxon>Lactobacillales</taxon>
        <taxon>Lactobacillaceae</taxon>
        <taxon>Lentilactobacillus</taxon>
    </lineage>
</organism>
<keyword evidence="3" id="KW-1003">Cell membrane</keyword>
<dbReference type="CDD" id="cd17324">
    <property type="entry name" value="MFS_NepI_like"/>
    <property type="match status" value="1"/>
</dbReference>
<evidence type="ECO:0000256" key="1">
    <source>
        <dbReference type="ARBA" id="ARBA00004651"/>
    </source>
</evidence>